<dbReference type="Proteomes" id="UP001500713">
    <property type="component" value="Unassembled WGS sequence"/>
</dbReference>
<accession>A0ABN1AQM0</accession>
<protein>
    <submittedName>
        <fullName evidence="2">GNAT family N-acetyltransferase</fullName>
    </submittedName>
</protein>
<dbReference type="SUPFAM" id="SSF55729">
    <property type="entry name" value="Acyl-CoA N-acyltransferases (Nat)"/>
    <property type="match status" value="1"/>
</dbReference>
<reference evidence="2 3" key="1">
    <citation type="journal article" date="2019" name="Int. J. Syst. Evol. Microbiol.">
        <title>The Global Catalogue of Microorganisms (GCM) 10K type strain sequencing project: providing services to taxonomists for standard genome sequencing and annotation.</title>
        <authorList>
            <consortium name="The Broad Institute Genomics Platform"/>
            <consortium name="The Broad Institute Genome Sequencing Center for Infectious Disease"/>
            <person name="Wu L."/>
            <person name="Ma J."/>
        </authorList>
    </citation>
    <scope>NUCLEOTIDE SEQUENCE [LARGE SCALE GENOMIC DNA]</scope>
    <source>
        <strain evidence="2 3">JCM 14162</strain>
    </source>
</reference>
<keyword evidence="3" id="KW-1185">Reference proteome</keyword>
<proteinExistence type="predicted"/>
<dbReference type="Gene3D" id="3.40.630.30">
    <property type="match status" value="1"/>
</dbReference>
<feature type="domain" description="N-acetyltransferase" evidence="1">
    <location>
        <begin position="8"/>
        <end position="160"/>
    </location>
</feature>
<sequence>MTPDAPEFLVKDGALSWPEIADMRERIYPPEKLIHTPMHGIEWSHSQRRVLLYVDESVRAVAGIHEREVLCDGRKTPVAGIGGVMTEPKFQGQGFGKLVMHHLMDLLRAEANNAFGLLFCEDHNVAFYRKLGWTLFEGDLVVEQHGKSGSFAFRNTMVLPINEPAQVKGHINLCGLPW</sequence>
<organism evidence="2 3">
    <name type="scientific">Parasphingorhabdus litoris</name>
    <dbReference type="NCBI Taxonomy" id="394733"/>
    <lineage>
        <taxon>Bacteria</taxon>
        <taxon>Pseudomonadati</taxon>
        <taxon>Pseudomonadota</taxon>
        <taxon>Alphaproteobacteria</taxon>
        <taxon>Sphingomonadales</taxon>
        <taxon>Sphingomonadaceae</taxon>
        <taxon>Parasphingorhabdus</taxon>
    </lineage>
</organism>
<evidence type="ECO:0000313" key="3">
    <source>
        <dbReference type="Proteomes" id="UP001500713"/>
    </source>
</evidence>
<dbReference type="CDD" id="cd04301">
    <property type="entry name" value="NAT_SF"/>
    <property type="match status" value="1"/>
</dbReference>
<dbReference type="InterPro" id="IPR000182">
    <property type="entry name" value="GNAT_dom"/>
</dbReference>
<dbReference type="EMBL" id="BAAAEM010000003">
    <property type="protein sequence ID" value="GAA0481857.1"/>
    <property type="molecule type" value="Genomic_DNA"/>
</dbReference>
<gene>
    <name evidence="2" type="ORF">GCM10009096_25110</name>
</gene>
<dbReference type="RefSeq" id="WP_229953447.1">
    <property type="nucleotide sequence ID" value="NZ_BAAAEM010000003.1"/>
</dbReference>
<evidence type="ECO:0000313" key="2">
    <source>
        <dbReference type="EMBL" id="GAA0481857.1"/>
    </source>
</evidence>
<dbReference type="InterPro" id="IPR016181">
    <property type="entry name" value="Acyl_CoA_acyltransferase"/>
</dbReference>
<comment type="caution">
    <text evidence="2">The sequence shown here is derived from an EMBL/GenBank/DDBJ whole genome shotgun (WGS) entry which is preliminary data.</text>
</comment>
<name>A0ABN1AQM0_9SPHN</name>
<evidence type="ECO:0000259" key="1">
    <source>
        <dbReference type="PROSITE" id="PS51186"/>
    </source>
</evidence>
<dbReference type="PROSITE" id="PS51186">
    <property type="entry name" value="GNAT"/>
    <property type="match status" value="1"/>
</dbReference>
<dbReference type="Pfam" id="PF00583">
    <property type="entry name" value="Acetyltransf_1"/>
    <property type="match status" value="1"/>
</dbReference>